<feature type="region of interest" description="Disordered" evidence="1">
    <location>
        <begin position="499"/>
        <end position="537"/>
    </location>
</feature>
<dbReference type="EMBL" id="DS028126">
    <property type="protein sequence ID" value="EEY70595.1"/>
    <property type="molecule type" value="Genomic_DNA"/>
</dbReference>
<dbReference type="GeneID" id="9472217"/>
<dbReference type="AlphaFoldDB" id="D0N6A4"/>
<sequence length="537" mass="60534">MSGNAKVAVPEALESPTQLATDMATQWLASMDEMHDDDDETETPSDISPSADSSPVCKKRELNESQKDNEDETPGAQNKRPKRKYRKSTINVRKEEKAHLLEELAELHTKMEQIKARAFATCVGVEARTPSEMQSANRVLRRAIQKQQLECTKIHALMSEYSLFSIRVGSPIHHPIHLEKDTHARRATLLALKSKVLADGAMFLNDRRPRVDPLKPMREDHGYEASNGDFYATYISTMQFENTVKQVYDILLGYFSSIEISVSEKLGNITIREDDDNMAPGITQNRLVSTTIGGLRMESNTVYFSRYEPGDEDAGHQNGYGIFVADYVDHDELNPYHPHERIRRDFTAVLELTSYPIRHGVHLARHHHLLVCEPFDKMSMNDHVERRNGDATERQGRPTRIMGDRHPVVASCRLTPSFPQAQTPFQTLNAMSNPALLRGAAVFNARTSAVSGASMTNPWVAHISETEAAIITRVEPFNRGYEVSYTTKKRSIDEVPKLLSTSSDEGETCSSVATAEKPKRKRKYRKATHTLDIKTQD</sequence>
<evidence type="ECO:0000313" key="3">
    <source>
        <dbReference type="Proteomes" id="UP000006643"/>
    </source>
</evidence>
<evidence type="ECO:0000313" key="2">
    <source>
        <dbReference type="EMBL" id="EEY70595.1"/>
    </source>
</evidence>
<dbReference type="InParanoid" id="D0N6A4"/>
<name>D0N6A4_PHYIT</name>
<feature type="compositionally biased region" description="Polar residues" evidence="1">
    <location>
        <begin position="15"/>
        <end position="28"/>
    </location>
</feature>
<dbReference type="RefSeq" id="XP_002998249.1">
    <property type="nucleotide sequence ID" value="XM_002998203.1"/>
</dbReference>
<feature type="compositionally biased region" description="Low complexity" evidence="1">
    <location>
        <begin position="44"/>
        <end position="55"/>
    </location>
</feature>
<dbReference type="VEuPathDB" id="FungiDB:PITG_06040"/>
<feature type="compositionally biased region" description="Basic residues" evidence="1">
    <location>
        <begin position="518"/>
        <end position="528"/>
    </location>
</feature>
<gene>
    <name evidence="2" type="ORF">PITG_06040</name>
</gene>
<accession>D0N6A4</accession>
<feature type="compositionally biased region" description="Basic and acidic residues" evidence="1">
    <location>
        <begin position="58"/>
        <end position="68"/>
    </location>
</feature>
<dbReference type="OrthoDB" id="117802at2759"/>
<protein>
    <submittedName>
        <fullName evidence="2">Uncharacterized protein</fullName>
    </submittedName>
</protein>
<dbReference type="eggNOG" id="ENOG502RAYZ">
    <property type="taxonomic scope" value="Eukaryota"/>
</dbReference>
<reference evidence="3" key="1">
    <citation type="journal article" date="2009" name="Nature">
        <title>Genome sequence and analysis of the Irish potato famine pathogen Phytophthora infestans.</title>
        <authorList>
            <consortium name="The Broad Institute Genome Sequencing Platform"/>
            <person name="Haas B.J."/>
            <person name="Kamoun S."/>
            <person name="Zody M.C."/>
            <person name="Jiang R.H."/>
            <person name="Handsaker R.E."/>
            <person name="Cano L.M."/>
            <person name="Grabherr M."/>
            <person name="Kodira C.D."/>
            <person name="Raffaele S."/>
            <person name="Torto-Alalibo T."/>
            <person name="Bozkurt T.O."/>
            <person name="Ah-Fong A.M."/>
            <person name="Alvarado L."/>
            <person name="Anderson V.L."/>
            <person name="Armstrong M.R."/>
            <person name="Avrova A."/>
            <person name="Baxter L."/>
            <person name="Beynon J."/>
            <person name="Boevink P.C."/>
            <person name="Bollmann S.R."/>
            <person name="Bos J.I."/>
            <person name="Bulone V."/>
            <person name="Cai G."/>
            <person name="Cakir C."/>
            <person name="Carrington J.C."/>
            <person name="Chawner M."/>
            <person name="Conti L."/>
            <person name="Costanzo S."/>
            <person name="Ewan R."/>
            <person name="Fahlgren N."/>
            <person name="Fischbach M.A."/>
            <person name="Fugelstad J."/>
            <person name="Gilroy E.M."/>
            <person name="Gnerre S."/>
            <person name="Green P.J."/>
            <person name="Grenville-Briggs L.J."/>
            <person name="Griffith J."/>
            <person name="Grunwald N.J."/>
            <person name="Horn K."/>
            <person name="Horner N.R."/>
            <person name="Hu C.H."/>
            <person name="Huitema E."/>
            <person name="Jeong D.H."/>
            <person name="Jones A.M."/>
            <person name="Jones J.D."/>
            <person name="Jones R.W."/>
            <person name="Karlsson E.K."/>
            <person name="Kunjeti S.G."/>
            <person name="Lamour K."/>
            <person name="Liu Z."/>
            <person name="Ma L."/>
            <person name="Maclean D."/>
            <person name="Chibucos M.C."/>
            <person name="McDonald H."/>
            <person name="McWalters J."/>
            <person name="Meijer H.J."/>
            <person name="Morgan W."/>
            <person name="Morris P.F."/>
            <person name="Munro C.A."/>
            <person name="O'Neill K."/>
            <person name="Ospina-Giraldo M."/>
            <person name="Pinzon A."/>
            <person name="Pritchard L."/>
            <person name="Ramsahoye B."/>
            <person name="Ren Q."/>
            <person name="Restrepo S."/>
            <person name="Roy S."/>
            <person name="Sadanandom A."/>
            <person name="Savidor A."/>
            <person name="Schornack S."/>
            <person name="Schwartz D.C."/>
            <person name="Schumann U.D."/>
            <person name="Schwessinger B."/>
            <person name="Seyer L."/>
            <person name="Sharpe T."/>
            <person name="Silvar C."/>
            <person name="Song J."/>
            <person name="Studholme D.J."/>
            <person name="Sykes S."/>
            <person name="Thines M."/>
            <person name="van de Vondervoort P.J."/>
            <person name="Phuntumart V."/>
            <person name="Wawra S."/>
            <person name="Weide R."/>
            <person name="Win J."/>
            <person name="Young C."/>
            <person name="Zhou S."/>
            <person name="Fry W."/>
            <person name="Meyers B.C."/>
            <person name="van West P."/>
            <person name="Ristaino J."/>
            <person name="Govers F."/>
            <person name="Birch P.R."/>
            <person name="Whisson S.C."/>
            <person name="Judelson H.S."/>
            <person name="Nusbaum C."/>
        </authorList>
    </citation>
    <scope>NUCLEOTIDE SEQUENCE [LARGE SCALE GENOMIC DNA]</scope>
    <source>
        <strain evidence="3">T30-4</strain>
    </source>
</reference>
<feature type="compositionally biased region" description="Polar residues" evidence="1">
    <location>
        <begin position="499"/>
        <end position="513"/>
    </location>
</feature>
<feature type="compositionally biased region" description="Acidic residues" evidence="1">
    <location>
        <begin position="34"/>
        <end position="43"/>
    </location>
</feature>
<keyword evidence="3" id="KW-1185">Reference proteome</keyword>
<dbReference type="KEGG" id="pif:PITG_06040"/>
<feature type="region of interest" description="Disordered" evidence="1">
    <location>
        <begin position="1"/>
        <end position="91"/>
    </location>
</feature>
<proteinExistence type="predicted"/>
<evidence type="ECO:0000256" key="1">
    <source>
        <dbReference type="SAM" id="MobiDB-lite"/>
    </source>
</evidence>
<dbReference type="HOGENOM" id="CLU_507625_0_0_1"/>
<dbReference type="Proteomes" id="UP000006643">
    <property type="component" value="Unassembled WGS sequence"/>
</dbReference>
<organism evidence="2 3">
    <name type="scientific">Phytophthora infestans (strain T30-4)</name>
    <name type="common">Potato late blight agent</name>
    <dbReference type="NCBI Taxonomy" id="403677"/>
    <lineage>
        <taxon>Eukaryota</taxon>
        <taxon>Sar</taxon>
        <taxon>Stramenopiles</taxon>
        <taxon>Oomycota</taxon>
        <taxon>Peronosporomycetes</taxon>
        <taxon>Peronosporales</taxon>
        <taxon>Peronosporaceae</taxon>
        <taxon>Phytophthora</taxon>
    </lineage>
</organism>